<dbReference type="EMBL" id="OR343189">
    <property type="protein sequence ID" value="WNL50234.1"/>
    <property type="molecule type" value="Genomic_DNA"/>
</dbReference>
<accession>A0AA96IZ41</accession>
<evidence type="ECO:0000313" key="1">
    <source>
        <dbReference type="EMBL" id="WNL50234.1"/>
    </source>
</evidence>
<name>A0AA96IZ41_9VIRU</name>
<sequence>MDKFLEKRLLSFAISGGNIPKKEDFLHKKKGKSTKAFLEFSVLPNGQRHGKEKRMYNSGEILECEWNDGKLHGPWKCFVGDNYLSGNFFNGVAVGTFRSCIDIDGFADHSFGKLRRTIEYTFSDGLLVSEEGFLALFIGKEQLFRVDQPKRVFLWDMKNKTLQTGEHLFEKISTYGFVVSRQTEQYVLSENHLMHFLEEEGRSLFATLENGERVKICMPIFFWF</sequence>
<dbReference type="Gene3D" id="2.20.110.10">
    <property type="entry name" value="Histone H3 K4-specific methyltransferase SET7/9 N-terminal domain"/>
    <property type="match status" value="1"/>
</dbReference>
<protein>
    <submittedName>
        <fullName evidence="1">MORN repeat containing protein</fullName>
    </submittedName>
</protein>
<reference evidence="1" key="1">
    <citation type="submission" date="2023-07" db="EMBL/GenBank/DDBJ databases">
        <authorList>
            <person name="Xia Y."/>
        </authorList>
    </citation>
    <scope>NUCLEOTIDE SEQUENCE</scope>
    <source>
        <strain evidence="1">E</strain>
    </source>
</reference>
<organism evidence="1">
    <name type="scientific">Marseillevirus sp</name>
    <dbReference type="NCBI Taxonomy" id="2809551"/>
    <lineage>
        <taxon>Viruses</taxon>
        <taxon>Varidnaviria</taxon>
        <taxon>Bamfordvirae</taxon>
        <taxon>Nucleocytoviricota</taxon>
        <taxon>Megaviricetes</taxon>
        <taxon>Pimascovirales</taxon>
        <taxon>Pimascovirales incertae sedis</taxon>
        <taxon>Marseilleviridae</taxon>
        <taxon>Marseillevirus</taxon>
    </lineage>
</organism>
<proteinExistence type="predicted"/>
<dbReference type="SUPFAM" id="SSF82185">
    <property type="entry name" value="Histone H3 K4-specific methyltransferase SET7/9 N-terminal domain"/>
    <property type="match status" value="1"/>
</dbReference>
<gene>
    <name evidence="1" type="ORF">MarDSR_195</name>
</gene>